<proteinExistence type="inferred from homology"/>
<keyword evidence="5" id="KW-1175">Viral attachment to host cell pilus</keyword>
<evidence type="ECO:0000313" key="9">
    <source>
        <dbReference type="Proteomes" id="UP000681706"/>
    </source>
</evidence>
<dbReference type="EMBL" id="BK014111">
    <property type="protein sequence ID" value="DAD52463.1"/>
    <property type="molecule type" value="Genomic_RNA"/>
</dbReference>
<dbReference type="KEGG" id="vg:80398110"/>
<evidence type="ECO:0000256" key="5">
    <source>
        <dbReference type="ARBA" id="ARBA00023104"/>
    </source>
</evidence>
<keyword evidence="3" id="KW-1161">Viral attachment to host cell</keyword>
<reference evidence="8" key="1">
    <citation type="submission" date="2020-09" db="EMBL/GenBank/DDBJ databases">
        <title>Leviviricetes taxonomy.</title>
        <authorList>
            <person name="Stockdale S.R."/>
            <person name="Callanan J."/>
            <person name="Adriaenssens E.M."/>
            <person name="Kuhn J.H."/>
            <person name="Rumnieks J."/>
            <person name="Shkoporov A."/>
            <person name="Draper L.A."/>
            <person name="Ross P."/>
            <person name="Hill C."/>
        </authorList>
    </citation>
    <scope>NUCLEOTIDE SEQUENCE</scope>
</reference>
<evidence type="ECO:0000256" key="2">
    <source>
        <dbReference type="ARBA" id="ARBA00022581"/>
    </source>
</evidence>
<organism evidence="8 9">
    <name type="scientific">ssRNA phage SRR5466728_3</name>
    <dbReference type="NCBI Taxonomy" id="2786441"/>
    <lineage>
        <taxon>Viruses</taxon>
        <taxon>Riboviria</taxon>
        <taxon>Orthornavirae</taxon>
        <taxon>Lenarviricota</taxon>
        <taxon>Leviviricetes</taxon>
        <taxon>Norzivirales</taxon>
        <taxon>Fiersviridae</taxon>
        <taxon>Cahrpivirus</taxon>
        <taxon>Cahrpivirus caenivivens</taxon>
    </lineage>
</organism>
<comment type="similarity">
    <text evidence="7">Belongs to the Leviviricetes maturation protein family.</text>
</comment>
<evidence type="ECO:0000256" key="6">
    <source>
        <dbReference type="ARBA" id="ARBA00023296"/>
    </source>
</evidence>
<accession>A0A8S5L559</accession>
<keyword evidence="2" id="KW-0945">Host-virus interaction</keyword>
<dbReference type="GeneID" id="80398110"/>
<dbReference type="GO" id="GO:0039666">
    <property type="term" value="P:virion attachment to host cell pilus"/>
    <property type="evidence" value="ECO:0007669"/>
    <property type="project" value="UniProtKB-KW"/>
</dbReference>
<evidence type="ECO:0000256" key="7">
    <source>
        <dbReference type="ARBA" id="ARBA00035110"/>
    </source>
</evidence>
<evidence type="ECO:0000313" key="8">
    <source>
        <dbReference type="EMBL" id="DAD52463.1"/>
    </source>
</evidence>
<sequence length="396" mass="45036">MAMQNHDVYDYGTQRYFGHGYSGLNRAVKARRIFVCSTSKGDYVHTTPHNYTKHIYSGRNGIDVLDTCYLGKYKLEGISGDLGVEYLTHLLNVPSYEAEISDRAMEKIYDLIKGNNNFIVDLAEAAPTLNMLRNTVNLKRFAKNFFDEVLNPKSRVGKKLPTSGQRRLDYITEKWLEGRYGWLPSVYSIYDAMDTLGGKHVINGAYPVKGRASTKKEVQQSFGLGTYGSPQVTTTSKLSTRIEHCYLFKLDPSARIYDWTSLNPVGIAWELLPLSFVADWLVNVSQQLSLWENYFLFNSRVVDGYTTRTWLQETVQFTLGITKGSYMTWPNGQYIDGPYGDKTTMNICSLRTTSLNRVRGTSLPLPGGIRLSVNFNSKRQMDLAALFHQMVGKRFR</sequence>
<dbReference type="GO" id="GO:0044423">
    <property type="term" value="C:virion component"/>
    <property type="evidence" value="ECO:0007669"/>
    <property type="project" value="UniProtKB-KW"/>
</dbReference>
<gene>
    <name evidence="8" type="primary">SRR5466728_3_1</name>
</gene>
<evidence type="ECO:0000256" key="3">
    <source>
        <dbReference type="ARBA" id="ARBA00022804"/>
    </source>
</evidence>
<dbReference type="InterPro" id="IPR005563">
    <property type="entry name" value="A_protein"/>
</dbReference>
<keyword evidence="4" id="KW-0946">Virion</keyword>
<keyword evidence="6" id="KW-1160">Virus entry into host cell</keyword>
<comment type="subcellular location">
    <subcellularLocation>
        <location evidence="1">Virion</location>
    </subcellularLocation>
</comment>
<dbReference type="Proteomes" id="UP000681706">
    <property type="component" value="Segment"/>
</dbReference>
<dbReference type="RefSeq" id="YP_010769169.1">
    <property type="nucleotide sequence ID" value="NC_073897.1"/>
</dbReference>
<name>A0A8S5L559_9VIRU</name>
<evidence type="ECO:0000256" key="4">
    <source>
        <dbReference type="ARBA" id="ARBA00022844"/>
    </source>
</evidence>
<keyword evidence="9" id="KW-1185">Reference proteome</keyword>
<evidence type="ECO:0000256" key="1">
    <source>
        <dbReference type="ARBA" id="ARBA00004328"/>
    </source>
</evidence>
<protein>
    <submittedName>
        <fullName evidence="8">Maturation protein</fullName>
    </submittedName>
</protein>
<dbReference type="Pfam" id="PF03863">
    <property type="entry name" value="Phage_mat-A"/>
    <property type="match status" value="1"/>
</dbReference>